<dbReference type="Proteomes" id="UP001216384">
    <property type="component" value="Unassembled WGS sequence"/>
</dbReference>
<feature type="chain" id="PRO_5043969638" description="Haemagglutinin Mycoplasma domain-containing protein" evidence="2">
    <location>
        <begin position="25"/>
        <end position="624"/>
    </location>
</feature>
<dbReference type="InterPro" id="IPR008692">
    <property type="entry name" value="Hemogglutn_Mycoplasma"/>
</dbReference>
<gene>
    <name evidence="4" type="ORF">LNO71_02270</name>
</gene>
<dbReference type="Pfam" id="PF05692">
    <property type="entry name" value="Myco_haema"/>
    <property type="match status" value="1"/>
</dbReference>
<feature type="signal peptide" evidence="2">
    <location>
        <begin position="1"/>
        <end position="24"/>
    </location>
</feature>
<evidence type="ECO:0000256" key="1">
    <source>
        <dbReference type="SAM" id="MobiDB-lite"/>
    </source>
</evidence>
<reference evidence="4" key="1">
    <citation type="submission" date="2021-11" db="EMBL/GenBank/DDBJ databases">
        <title>Description of Mycoplasma bradburyaesp. nov.from sea birds: a tribute to a great mycoplasmologist.</title>
        <authorList>
            <person name="Ramirez A.S."/>
            <person name="Poveda C."/>
            <person name="Suarez-Perez A."/>
            <person name="Rosales R.S."/>
            <person name="Dijkman R."/>
            <person name="Feberwee A."/>
            <person name="Spergser J."/>
            <person name="Szostak M.P."/>
            <person name="Ressel L."/>
            <person name="Calabuig P."/>
            <person name="Catania S."/>
            <person name="Gobbo F."/>
            <person name="Timofte D."/>
            <person name="Poveda J.B."/>
        </authorList>
    </citation>
    <scope>NUCLEOTIDE SEQUENCE</scope>
    <source>
        <strain evidence="4">T264</strain>
    </source>
</reference>
<evidence type="ECO:0000259" key="3">
    <source>
        <dbReference type="Pfam" id="PF05692"/>
    </source>
</evidence>
<evidence type="ECO:0000313" key="4">
    <source>
        <dbReference type="EMBL" id="MDC4183466.1"/>
    </source>
</evidence>
<comment type="caution">
    <text evidence="4">The sequence shown here is derived from an EMBL/GenBank/DDBJ whole genome shotgun (WGS) entry which is preliminary data.</text>
</comment>
<feature type="compositionally biased region" description="Polar residues" evidence="1">
    <location>
        <begin position="30"/>
        <end position="64"/>
    </location>
</feature>
<dbReference type="Pfam" id="PF07554">
    <property type="entry name" value="FIVAR"/>
    <property type="match status" value="2"/>
</dbReference>
<sequence>MKQKTKKLLQLSFSLGFLATTALVATSCNQPKTVTPKPTNPMQPGNGSGAETTTPGSGETMQPGNGSGSGTTTPDNSEAKNQLDIVINAKDANLALYSDYSMIKSELTKAYEAAKSVSDKTNASKEELASAKTTLEVAINKAKTDKTDFDSKNTNLVSAYTALKDKLTSKESDLAMITDDKYLPIKNHLDNLYNQVSTIISNTLQADPKPSEENLTQLKTNIESVINKLDEEKDNINQYSNFKLFAIDNNNFKGDLKYNKQPLDSQSLVGFSSDFDNSVPDNQWRYAKRIIKNITPANESFKHTNVSWIYSLDSQDNAQTLGSYDITFKYYGGPSAKLYFPYKASKNSDTQMNGTSNNKLSLKYKLNGGDFVNIDVSNAKVDSIDVAEVNLDNLNFGENVISFSTEMNKTAPMIGNIYISSSDADKNGILNDIFGNKKDEHNPNKITVNFVEGYALGNKAYGVSEATILTKLNGKLDEDVMSKDYYLIGYLGKGASNNNNQDSNIRYYTFYVNAPKAGMYEISGIYNSGENRSLSFSKDRLNNTESNSKAVFTTPKHGEWDQNKLKTFNAQNNKVDNQPTKLQLTKGLNKIIVSGKENNNMAPNLGNVTFTFKETVAPTGGGNA</sequence>
<dbReference type="EMBL" id="JAJHZP010000013">
    <property type="protein sequence ID" value="MDC4183466.1"/>
    <property type="molecule type" value="Genomic_DNA"/>
</dbReference>
<organism evidence="4 5">
    <name type="scientific">Mycoplasma bradburyae</name>
    <dbReference type="NCBI Taxonomy" id="2963128"/>
    <lineage>
        <taxon>Bacteria</taxon>
        <taxon>Bacillati</taxon>
        <taxon>Mycoplasmatota</taxon>
        <taxon>Mollicutes</taxon>
        <taxon>Mycoplasmataceae</taxon>
        <taxon>Mycoplasma</taxon>
    </lineage>
</organism>
<accession>A0AAW6HPA6</accession>
<feature type="domain" description="Haemagglutinin Mycoplasma" evidence="3">
    <location>
        <begin position="378"/>
        <end position="612"/>
    </location>
</feature>
<protein>
    <recommendedName>
        <fullName evidence="3">Haemagglutinin Mycoplasma domain-containing protein</fullName>
    </recommendedName>
</protein>
<dbReference type="RefSeq" id="WP_255045596.1">
    <property type="nucleotide sequence ID" value="NZ_CP101415.1"/>
</dbReference>
<name>A0AAW6HPA6_9MOLU</name>
<dbReference type="PROSITE" id="PS51257">
    <property type="entry name" value="PROKAR_LIPOPROTEIN"/>
    <property type="match status" value="1"/>
</dbReference>
<keyword evidence="2" id="KW-0732">Signal</keyword>
<dbReference type="Gene3D" id="2.60.120.260">
    <property type="entry name" value="Galactose-binding domain-like"/>
    <property type="match status" value="1"/>
</dbReference>
<dbReference type="AlphaFoldDB" id="A0AAW6HPA6"/>
<evidence type="ECO:0000313" key="5">
    <source>
        <dbReference type="Proteomes" id="UP001216384"/>
    </source>
</evidence>
<proteinExistence type="predicted"/>
<feature type="region of interest" description="Disordered" evidence="1">
    <location>
        <begin position="30"/>
        <end position="78"/>
    </location>
</feature>
<evidence type="ECO:0000256" key="2">
    <source>
        <dbReference type="SAM" id="SignalP"/>
    </source>
</evidence>